<keyword evidence="4" id="KW-1185">Reference proteome</keyword>
<accession>A0AAJ0HNF1</accession>
<sequence>MAYLPRKGPVTLSLLLLPDQVSWACMPADLSLLVCFSSFSASSSGPEGGHRLRHVNRRPRSPYPPSQCLPTESH</sequence>
<organism evidence="3 4">
    <name type="scientific">Lasiosphaeria hispida</name>
    <dbReference type="NCBI Taxonomy" id="260671"/>
    <lineage>
        <taxon>Eukaryota</taxon>
        <taxon>Fungi</taxon>
        <taxon>Dikarya</taxon>
        <taxon>Ascomycota</taxon>
        <taxon>Pezizomycotina</taxon>
        <taxon>Sordariomycetes</taxon>
        <taxon>Sordariomycetidae</taxon>
        <taxon>Sordariales</taxon>
        <taxon>Lasiosphaeriaceae</taxon>
        <taxon>Lasiosphaeria</taxon>
    </lineage>
</organism>
<dbReference type="AlphaFoldDB" id="A0AAJ0HNF1"/>
<evidence type="ECO:0008006" key="5">
    <source>
        <dbReference type="Google" id="ProtNLM"/>
    </source>
</evidence>
<protein>
    <recommendedName>
        <fullName evidence="5">Secreted protein</fullName>
    </recommendedName>
</protein>
<proteinExistence type="predicted"/>
<reference evidence="3" key="2">
    <citation type="submission" date="2023-06" db="EMBL/GenBank/DDBJ databases">
        <authorList>
            <consortium name="Lawrence Berkeley National Laboratory"/>
            <person name="Haridas S."/>
            <person name="Hensen N."/>
            <person name="Bonometti L."/>
            <person name="Westerberg I."/>
            <person name="Brannstrom I.O."/>
            <person name="Guillou S."/>
            <person name="Cros-Aarteil S."/>
            <person name="Calhoun S."/>
            <person name="Kuo A."/>
            <person name="Mondo S."/>
            <person name="Pangilinan J."/>
            <person name="Riley R."/>
            <person name="Labutti K."/>
            <person name="Andreopoulos B."/>
            <person name="Lipzen A."/>
            <person name="Chen C."/>
            <person name="Yanf M."/>
            <person name="Daum C."/>
            <person name="Ng V."/>
            <person name="Clum A."/>
            <person name="Steindorff A."/>
            <person name="Ohm R."/>
            <person name="Martin F."/>
            <person name="Silar P."/>
            <person name="Natvig D."/>
            <person name="Lalanne C."/>
            <person name="Gautier V."/>
            <person name="Ament-Velasquez S.L."/>
            <person name="Kruys A."/>
            <person name="Hutchinson M.I."/>
            <person name="Powell A.J."/>
            <person name="Barry K."/>
            <person name="Miller A.N."/>
            <person name="Grigoriev I.V."/>
            <person name="Debuchy R."/>
            <person name="Gladieux P."/>
            <person name="Thoren M.H."/>
            <person name="Johannesson H."/>
        </authorList>
    </citation>
    <scope>NUCLEOTIDE SEQUENCE</scope>
    <source>
        <strain evidence="3">CBS 955.72</strain>
    </source>
</reference>
<feature type="signal peptide" evidence="2">
    <location>
        <begin position="1"/>
        <end position="24"/>
    </location>
</feature>
<dbReference type="Proteomes" id="UP001275084">
    <property type="component" value="Unassembled WGS sequence"/>
</dbReference>
<feature type="region of interest" description="Disordered" evidence="1">
    <location>
        <begin position="41"/>
        <end position="74"/>
    </location>
</feature>
<evidence type="ECO:0000313" key="4">
    <source>
        <dbReference type="Proteomes" id="UP001275084"/>
    </source>
</evidence>
<feature type="chain" id="PRO_5042512474" description="Secreted protein" evidence="2">
    <location>
        <begin position="25"/>
        <end position="74"/>
    </location>
</feature>
<evidence type="ECO:0000256" key="2">
    <source>
        <dbReference type="SAM" id="SignalP"/>
    </source>
</evidence>
<feature type="compositionally biased region" description="Basic residues" evidence="1">
    <location>
        <begin position="51"/>
        <end position="60"/>
    </location>
</feature>
<keyword evidence="2" id="KW-0732">Signal</keyword>
<gene>
    <name evidence="3" type="ORF">B0T25DRAFT_540940</name>
</gene>
<evidence type="ECO:0000256" key="1">
    <source>
        <dbReference type="SAM" id="MobiDB-lite"/>
    </source>
</evidence>
<evidence type="ECO:0000313" key="3">
    <source>
        <dbReference type="EMBL" id="KAK3358095.1"/>
    </source>
</evidence>
<dbReference type="EMBL" id="JAUIQD010000003">
    <property type="protein sequence ID" value="KAK3358095.1"/>
    <property type="molecule type" value="Genomic_DNA"/>
</dbReference>
<comment type="caution">
    <text evidence="3">The sequence shown here is derived from an EMBL/GenBank/DDBJ whole genome shotgun (WGS) entry which is preliminary data.</text>
</comment>
<reference evidence="3" key="1">
    <citation type="journal article" date="2023" name="Mol. Phylogenet. Evol.">
        <title>Genome-scale phylogeny and comparative genomics of the fungal order Sordariales.</title>
        <authorList>
            <person name="Hensen N."/>
            <person name="Bonometti L."/>
            <person name="Westerberg I."/>
            <person name="Brannstrom I.O."/>
            <person name="Guillou S."/>
            <person name="Cros-Aarteil S."/>
            <person name="Calhoun S."/>
            <person name="Haridas S."/>
            <person name="Kuo A."/>
            <person name="Mondo S."/>
            <person name="Pangilinan J."/>
            <person name="Riley R."/>
            <person name="LaButti K."/>
            <person name="Andreopoulos B."/>
            <person name="Lipzen A."/>
            <person name="Chen C."/>
            <person name="Yan M."/>
            <person name="Daum C."/>
            <person name="Ng V."/>
            <person name="Clum A."/>
            <person name="Steindorff A."/>
            <person name="Ohm R.A."/>
            <person name="Martin F."/>
            <person name="Silar P."/>
            <person name="Natvig D.O."/>
            <person name="Lalanne C."/>
            <person name="Gautier V."/>
            <person name="Ament-Velasquez S.L."/>
            <person name="Kruys A."/>
            <person name="Hutchinson M.I."/>
            <person name="Powell A.J."/>
            <person name="Barry K."/>
            <person name="Miller A.N."/>
            <person name="Grigoriev I.V."/>
            <person name="Debuchy R."/>
            <person name="Gladieux P."/>
            <person name="Hiltunen Thoren M."/>
            <person name="Johannesson H."/>
        </authorList>
    </citation>
    <scope>NUCLEOTIDE SEQUENCE</scope>
    <source>
        <strain evidence="3">CBS 955.72</strain>
    </source>
</reference>
<name>A0AAJ0HNF1_9PEZI</name>